<evidence type="ECO:0000256" key="7">
    <source>
        <dbReference type="HAMAP-Rule" id="MF_00536"/>
    </source>
</evidence>
<comment type="miscellaneous">
    <text evidence="7">The active site is located at the dimer interface.</text>
</comment>
<comment type="cofactor">
    <cofactor evidence="7">
        <name>a divalent metal cation</name>
        <dbReference type="ChEBI" id="CHEBI:60240"/>
    </cofactor>
    <text evidence="7">Binds 1 divalent metal cation per subunit.</text>
</comment>
<evidence type="ECO:0000256" key="2">
    <source>
        <dbReference type="ARBA" id="ARBA00022723"/>
    </source>
</evidence>
<dbReference type="UniPathway" id="UPA00244">
    <property type="reaction ID" value="UER00312"/>
</dbReference>
<evidence type="ECO:0000256" key="4">
    <source>
        <dbReference type="ARBA" id="ARBA00023002"/>
    </source>
</evidence>
<comment type="caution">
    <text evidence="8">The sequence shown here is derived from an EMBL/GenBank/DDBJ whole genome shotgun (WGS) entry which is preliminary data.</text>
</comment>
<keyword evidence="5 7" id="KW-0520">NAD</keyword>
<dbReference type="GO" id="GO:0008615">
    <property type="term" value="P:pyridoxine biosynthetic process"/>
    <property type="evidence" value="ECO:0007669"/>
    <property type="project" value="UniProtKB-UniRule"/>
</dbReference>
<dbReference type="AlphaFoldDB" id="A0A2J0KSP1"/>
<dbReference type="GO" id="GO:0050570">
    <property type="term" value="F:4-hydroxythreonine-4-phosphate dehydrogenase activity"/>
    <property type="evidence" value="ECO:0007669"/>
    <property type="project" value="UniProtKB-UniRule"/>
</dbReference>
<evidence type="ECO:0000256" key="6">
    <source>
        <dbReference type="ARBA" id="ARBA00023096"/>
    </source>
</evidence>
<feature type="binding site" evidence="7">
    <location>
        <position position="298"/>
    </location>
    <ligand>
        <name>substrate</name>
    </ligand>
</feature>
<feature type="binding site" evidence="7">
    <location>
        <position position="217"/>
    </location>
    <ligand>
        <name>a divalent metal cation</name>
        <dbReference type="ChEBI" id="CHEBI:60240"/>
        <note>ligand shared between dimeric partners</note>
    </ligand>
</feature>
<name>A0A2J0KSP1_9BACT</name>
<gene>
    <name evidence="7 8" type="primary">pdxA</name>
    <name evidence="8" type="ORF">COS99_04975</name>
</gene>
<proteinExistence type="inferred from homology"/>
<keyword evidence="4 7" id="KW-0560">Oxidoreductase</keyword>
<keyword evidence="3 7" id="KW-0521">NADP</keyword>
<protein>
    <recommendedName>
        <fullName evidence="7">4-hydroxythreonine-4-phosphate dehydrogenase</fullName>
        <ecNumber evidence="7">1.1.1.262</ecNumber>
    </recommendedName>
    <alternativeName>
        <fullName evidence="7">4-(phosphohydroxy)-L-threonine dehydrogenase</fullName>
    </alternativeName>
</protein>
<evidence type="ECO:0000313" key="9">
    <source>
        <dbReference type="Proteomes" id="UP000230052"/>
    </source>
</evidence>
<dbReference type="Proteomes" id="UP000230052">
    <property type="component" value="Unassembled WGS sequence"/>
</dbReference>
<dbReference type="GO" id="GO:0046872">
    <property type="term" value="F:metal ion binding"/>
    <property type="evidence" value="ECO:0007669"/>
    <property type="project" value="UniProtKB-UniRule"/>
</dbReference>
<dbReference type="SUPFAM" id="SSF53659">
    <property type="entry name" value="Isocitrate/Isopropylmalate dehydrogenase-like"/>
    <property type="match status" value="1"/>
</dbReference>
<dbReference type="Pfam" id="PF04166">
    <property type="entry name" value="PdxA"/>
    <property type="match status" value="1"/>
</dbReference>
<dbReference type="PANTHER" id="PTHR30004:SF6">
    <property type="entry name" value="D-THREONATE 4-PHOSPHATE DEHYDROGENASE"/>
    <property type="match status" value="1"/>
</dbReference>
<dbReference type="PANTHER" id="PTHR30004">
    <property type="entry name" value="4-HYDROXYTHREONINE-4-PHOSPHATE DEHYDROGENASE"/>
    <property type="match status" value="1"/>
</dbReference>
<evidence type="ECO:0000256" key="3">
    <source>
        <dbReference type="ARBA" id="ARBA00022857"/>
    </source>
</evidence>
<comment type="subcellular location">
    <subcellularLocation>
        <location evidence="7">Cytoplasm</location>
    </subcellularLocation>
</comment>
<dbReference type="GO" id="GO:0042823">
    <property type="term" value="P:pyridoxal phosphate biosynthetic process"/>
    <property type="evidence" value="ECO:0007669"/>
    <property type="project" value="UniProtKB-UniRule"/>
</dbReference>
<dbReference type="GO" id="GO:0005737">
    <property type="term" value="C:cytoplasm"/>
    <property type="evidence" value="ECO:0007669"/>
    <property type="project" value="UniProtKB-SubCell"/>
</dbReference>
<keyword evidence="1 7" id="KW-0963">Cytoplasm</keyword>
<feature type="binding site" evidence="7">
    <location>
        <position position="289"/>
    </location>
    <ligand>
        <name>substrate</name>
    </ligand>
</feature>
<feature type="binding site" evidence="7">
    <location>
        <position position="143"/>
    </location>
    <ligand>
        <name>substrate</name>
    </ligand>
</feature>
<dbReference type="NCBIfam" id="TIGR00557">
    <property type="entry name" value="pdxA"/>
    <property type="match status" value="1"/>
</dbReference>
<sequence>MPTSLSNNPKMVLTMGDPSGIGPEITLKSLGSPSVRRLANFFIIGDYFVLKKTRDLLGIKIPLKIVDDIEKAEPQTANIYDLKNVSQKRFKFGKLSSENGRASIEYLNEALSFIGRNKGVALVTAPINKEAINNAGFHYGGHTEFLAKSTKSSNIAMMLIGGPLRVALVTRHIPLKDIPKSITEKKLIDAIGLTRGFIAKFLDKKYPKIAVAGLNPHGGEGGVMGDEEEKIIKPAVVKAKRLYRNICGPFPADSVFYDAYRGKIDGVVCMYHDQGLIPLKMIARDTGVNITLGLPFIRTSPDHGTAFDIAGKGVANPSSMIEAIKVAAKLLNVKC</sequence>
<comment type="catalytic activity">
    <reaction evidence="7">
        <text>4-(phosphooxy)-L-threonine + NAD(+) = 3-amino-2-oxopropyl phosphate + CO2 + NADH</text>
        <dbReference type="Rhea" id="RHEA:32275"/>
        <dbReference type="ChEBI" id="CHEBI:16526"/>
        <dbReference type="ChEBI" id="CHEBI:57279"/>
        <dbReference type="ChEBI" id="CHEBI:57540"/>
        <dbReference type="ChEBI" id="CHEBI:57945"/>
        <dbReference type="ChEBI" id="CHEBI:58452"/>
        <dbReference type="EC" id="1.1.1.262"/>
    </reaction>
</comment>
<dbReference type="EMBL" id="PEWV01000051">
    <property type="protein sequence ID" value="PIU41532.1"/>
    <property type="molecule type" value="Genomic_DNA"/>
</dbReference>
<dbReference type="HAMAP" id="MF_00536">
    <property type="entry name" value="PdxA"/>
    <property type="match status" value="1"/>
</dbReference>
<comment type="similarity">
    <text evidence="7">Belongs to the PdxA family.</text>
</comment>
<accession>A0A2J0KSP1</accession>
<evidence type="ECO:0000313" key="8">
    <source>
        <dbReference type="EMBL" id="PIU41532.1"/>
    </source>
</evidence>
<comment type="subunit">
    <text evidence="7">Homodimer.</text>
</comment>
<comment type="function">
    <text evidence="7">Catalyzes the NAD(P)-dependent oxidation of 4-(phosphooxy)-L-threonine (HTP) into 2-amino-3-oxo-4-(phosphooxy)butyric acid which spontaneously decarboxylates to form 3-amino-2-oxopropyl phosphate (AHAP).</text>
</comment>
<feature type="binding site" evidence="7">
    <location>
        <position position="280"/>
    </location>
    <ligand>
        <name>substrate</name>
    </ligand>
</feature>
<feature type="binding site" evidence="7">
    <location>
        <position position="272"/>
    </location>
    <ligand>
        <name>a divalent metal cation</name>
        <dbReference type="ChEBI" id="CHEBI:60240"/>
        <note>ligand shared between dimeric partners</note>
    </ligand>
</feature>
<dbReference type="GO" id="GO:0051287">
    <property type="term" value="F:NAD binding"/>
    <property type="evidence" value="ECO:0007669"/>
    <property type="project" value="InterPro"/>
</dbReference>
<evidence type="ECO:0000256" key="1">
    <source>
        <dbReference type="ARBA" id="ARBA00022490"/>
    </source>
</evidence>
<dbReference type="InterPro" id="IPR037510">
    <property type="entry name" value="PdxA"/>
</dbReference>
<dbReference type="Gene3D" id="3.40.718.10">
    <property type="entry name" value="Isopropylmalate Dehydrogenase"/>
    <property type="match status" value="1"/>
</dbReference>
<dbReference type="InterPro" id="IPR005255">
    <property type="entry name" value="PdxA_fam"/>
</dbReference>
<keyword evidence="2 7" id="KW-0479">Metal-binding</keyword>
<evidence type="ECO:0000256" key="5">
    <source>
        <dbReference type="ARBA" id="ARBA00023027"/>
    </source>
</evidence>
<feature type="binding site" evidence="7">
    <location>
        <position position="172"/>
    </location>
    <ligand>
        <name>a divalent metal cation</name>
        <dbReference type="ChEBI" id="CHEBI:60240"/>
        <note>ligand shared between dimeric partners</note>
    </ligand>
</feature>
<reference evidence="8 9" key="1">
    <citation type="submission" date="2017-09" db="EMBL/GenBank/DDBJ databases">
        <title>Depth-based differentiation of microbial function through sediment-hosted aquifers and enrichment of novel symbionts in the deep terrestrial subsurface.</title>
        <authorList>
            <person name="Probst A.J."/>
            <person name="Ladd B."/>
            <person name="Jarett J.K."/>
            <person name="Geller-Mcgrath D.E."/>
            <person name="Sieber C.M."/>
            <person name="Emerson J.B."/>
            <person name="Anantharaman K."/>
            <person name="Thomas B.C."/>
            <person name="Malmstrom R."/>
            <person name="Stieglmeier M."/>
            <person name="Klingl A."/>
            <person name="Woyke T."/>
            <person name="Ryan C.M."/>
            <person name="Banfield J.F."/>
        </authorList>
    </citation>
    <scope>NUCLEOTIDE SEQUENCE [LARGE SCALE GENOMIC DNA]</scope>
    <source>
        <strain evidence="8">CG07_land_8_20_14_0_80_42_15</strain>
    </source>
</reference>
<comment type="pathway">
    <text evidence="7">Cofactor biosynthesis; pyridoxine 5'-phosphate biosynthesis; pyridoxine 5'-phosphate from D-erythrose 4-phosphate: step 4/5.</text>
</comment>
<organism evidence="8 9">
    <name type="scientific">Candidatus Aquitaenariimonas noxiae</name>
    <dbReference type="NCBI Taxonomy" id="1974741"/>
    <lineage>
        <taxon>Bacteria</taxon>
        <taxon>Pseudomonadati</taxon>
        <taxon>Candidatus Omnitrophota</taxon>
        <taxon>Candidatus Aquitaenariimonas</taxon>
    </lineage>
</organism>
<feature type="binding site" evidence="7">
    <location>
        <position position="142"/>
    </location>
    <ligand>
        <name>substrate</name>
    </ligand>
</feature>
<dbReference type="EC" id="1.1.1.262" evidence="7"/>
<keyword evidence="6 7" id="KW-0664">Pyridoxine biosynthesis</keyword>